<keyword evidence="5" id="KW-0472">Membrane</keyword>
<comment type="caution">
    <text evidence="7">The sequence shown here is derived from an EMBL/GenBank/DDBJ whole genome shotgun (WGS) entry which is preliminary data.</text>
</comment>
<dbReference type="PANTHER" id="PTHR33248">
    <property type="entry name" value="ZINC ION-BINDING PROTEIN"/>
    <property type="match status" value="1"/>
</dbReference>
<dbReference type="Pfam" id="PF06839">
    <property type="entry name" value="Zn_ribbon_GRF"/>
    <property type="match status" value="1"/>
</dbReference>
<dbReference type="EMBL" id="JASCZI010002148">
    <property type="protein sequence ID" value="MED6115900.1"/>
    <property type="molecule type" value="Genomic_DNA"/>
</dbReference>
<evidence type="ECO:0000313" key="8">
    <source>
        <dbReference type="Proteomes" id="UP001341840"/>
    </source>
</evidence>
<dbReference type="InterPro" id="IPR010666">
    <property type="entry name" value="Znf_GRF"/>
</dbReference>
<proteinExistence type="predicted"/>
<evidence type="ECO:0000256" key="3">
    <source>
        <dbReference type="ARBA" id="ARBA00022833"/>
    </source>
</evidence>
<gene>
    <name evidence="7" type="ORF">PIB30_095091</name>
</gene>
<evidence type="ECO:0000256" key="5">
    <source>
        <dbReference type="SAM" id="Phobius"/>
    </source>
</evidence>
<evidence type="ECO:0000256" key="4">
    <source>
        <dbReference type="PROSITE-ProRule" id="PRU01343"/>
    </source>
</evidence>
<keyword evidence="2 4" id="KW-0863">Zinc-finger</keyword>
<reference evidence="7 8" key="1">
    <citation type="journal article" date="2023" name="Plants (Basel)">
        <title>Bridging the Gap: Combining Genomics and Transcriptomics Approaches to Understand Stylosanthes scabra, an Orphan Legume from the Brazilian Caatinga.</title>
        <authorList>
            <person name="Ferreira-Neto J.R.C."/>
            <person name="da Silva M.D."/>
            <person name="Binneck E."/>
            <person name="de Melo N.F."/>
            <person name="da Silva R.H."/>
            <person name="de Melo A.L.T.M."/>
            <person name="Pandolfi V."/>
            <person name="Bustamante F.O."/>
            <person name="Brasileiro-Vidal A.C."/>
            <person name="Benko-Iseppon A.M."/>
        </authorList>
    </citation>
    <scope>NUCLEOTIDE SEQUENCE [LARGE SCALE GENOMIC DNA]</scope>
    <source>
        <tissue evidence="7">Leaves</tissue>
    </source>
</reference>
<evidence type="ECO:0000259" key="6">
    <source>
        <dbReference type="PROSITE" id="PS51999"/>
    </source>
</evidence>
<evidence type="ECO:0000256" key="2">
    <source>
        <dbReference type="ARBA" id="ARBA00022771"/>
    </source>
</evidence>
<sequence length="152" mass="16948">MMGSSSGGCFDGLKSQSVGSFDSSSSIRRRKMNKDRCCFCGLKTIIKKSSTAENSGRLFHTCPRYRKGSHCNYFKWVDESEYEVVEGANGEAESDAELGSDHENWKVNLAWRLGSLEAEVKSLKYGLFLMFTGLLVVILVVGLLCVSYVYKK</sequence>
<keyword evidence="5" id="KW-0812">Transmembrane</keyword>
<keyword evidence="5" id="KW-1133">Transmembrane helix</keyword>
<dbReference type="PROSITE" id="PS51999">
    <property type="entry name" value="ZF_GRF"/>
    <property type="match status" value="1"/>
</dbReference>
<accession>A0ABU6QUZ1</accession>
<feature type="transmembrane region" description="Helical" evidence="5">
    <location>
        <begin position="125"/>
        <end position="150"/>
    </location>
</feature>
<keyword evidence="1" id="KW-0479">Metal-binding</keyword>
<keyword evidence="3" id="KW-0862">Zinc</keyword>
<keyword evidence="8" id="KW-1185">Reference proteome</keyword>
<dbReference type="Proteomes" id="UP001341840">
    <property type="component" value="Unassembled WGS sequence"/>
</dbReference>
<organism evidence="7 8">
    <name type="scientific">Stylosanthes scabra</name>
    <dbReference type="NCBI Taxonomy" id="79078"/>
    <lineage>
        <taxon>Eukaryota</taxon>
        <taxon>Viridiplantae</taxon>
        <taxon>Streptophyta</taxon>
        <taxon>Embryophyta</taxon>
        <taxon>Tracheophyta</taxon>
        <taxon>Spermatophyta</taxon>
        <taxon>Magnoliopsida</taxon>
        <taxon>eudicotyledons</taxon>
        <taxon>Gunneridae</taxon>
        <taxon>Pentapetalae</taxon>
        <taxon>rosids</taxon>
        <taxon>fabids</taxon>
        <taxon>Fabales</taxon>
        <taxon>Fabaceae</taxon>
        <taxon>Papilionoideae</taxon>
        <taxon>50 kb inversion clade</taxon>
        <taxon>dalbergioids sensu lato</taxon>
        <taxon>Dalbergieae</taxon>
        <taxon>Pterocarpus clade</taxon>
        <taxon>Stylosanthes</taxon>
    </lineage>
</organism>
<evidence type="ECO:0000313" key="7">
    <source>
        <dbReference type="EMBL" id="MED6115900.1"/>
    </source>
</evidence>
<feature type="domain" description="GRF-type" evidence="6">
    <location>
        <begin position="38"/>
        <end position="80"/>
    </location>
</feature>
<name>A0ABU6QUZ1_9FABA</name>
<evidence type="ECO:0000256" key="1">
    <source>
        <dbReference type="ARBA" id="ARBA00022723"/>
    </source>
</evidence>
<protein>
    <recommendedName>
        <fullName evidence="6">GRF-type domain-containing protein</fullName>
    </recommendedName>
</protein>